<evidence type="ECO:0000256" key="3">
    <source>
        <dbReference type="ARBA" id="ARBA00022729"/>
    </source>
</evidence>
<dbReference type="Pfam" id="PF05577">
    <property type="entry name" value="Peptidase_S28"/>
    <property type="match status" value="2"/>
</dbReference>
<evidence type="ECO:0000256" key="1">
    <source>
        <dbReference type="ARBA" id="ARBA00011079"/>
    </source>
</evidence>
<name>A0AAD4N098_9BILA</name>
<reference evidence="7" key="1">
    <citation type="submission" date="2022-01" db="EMBL/GenBank/DDBJ databases">
        <title>Genome Sequence Resource for Two Populations of Ditylenchus destructor, the Migratory Endoparasitic Phytonematode.</title>
        <authorList>
            <person name="Zhang H."/>
            <person name="Lin R."/>
            <person name="Xie B."/>
        </authorList>
    </citation>
    <scope>NUCLEOTIDE SEQUENCE</scope>
    <source>
        <strain evidence="7">BazhouSP</strain>
    </source>
</reference>
<evidence type="ECO:0000256" key="2">
    <source>
        <dbReference type="ARBA" id="ARBA00022670"/>
    </source>
</evidence>
<evidence type="ECO:0000313" key="8">
    <source>
        <dbReference type="Proteomes" id="UP001201812"/>
    </source>
</evidence>
<dbReference type="InterPro" id="IPR008758">
    <property type="entry name" value="Peptidase_S28"/>
</dbReference>
<evidence type="ECO:0000256" key="6">
    <source>
        <dbReference type="SAM" id="SignalP"/>
    </source>
</evidence>
<comment type="caution">
    <text evidence="7">The sequence shown here is derived from an EMBL/GenBank/DDBJ whole genome shotgun (WGS) entry which is preliminary data.</text>
</comment>
<keyword evidence="3 6" id="KW-0732">Signal</keyword>
<dbReference type="GO" id="GO:0004180">
    <property type="term" value="F:carboxypeptidase activity"/>
    <property type="evidence" value="ECO:0007669"/>
    <property type="project" value="UniProtKB-KW"/>
</dbReference>
<evidence type="ECO:0000256" key="5">
    <source>
        <dbReference type="ARBA" id="ARBA00023180"/>
    </source>
</evidence>
<organism evidence="7 8">
    <name type="scientific">Ditylenchus destructor</name>
    <dbReference type="NCBI Taxonomy" id="166010"/>
    <lineage>
        <taxon>Eukaryota</taxon>
        <taxon>Metazoa</taxon>
        <taxon>Ecdysozoa</taxon>
        <taxon>Nematoda</taxon>
        <taxon>Chromadorea</taxon>
        <taxon>Rhabditida</taxon>
        <taxon>Tylenchina</taxon>
        <taxon>Tylenchomorpha</taxon>
        <taxon>Sphaerularioidea</taxon>
        <taxon>Anguinidae</taxon>
        <taxon>Anguininae</taxon>
        <taxon>Ditylenchus</taxon>
    </lineage>
</organism>
<gene>
    <name evidence="7" type="ORF">DdX_11394</name>
</gene>
<keyword evidence="7" id="KW-0121">Carboxypeptidase</keyword>
<proteinExistence type="inferred from homology"/>
<dbReference type="Gene3D" id="3.40.50.1820">
    <property type="entry name" value="alpha/beta hydrolase"/>
    <property type="match status" value="2"/>
</dbReference>
<feature type="signal peptide" evidence="6">
    <location>
        <begin position="1"/>
        <end position="21"/>
    </location>
</feature>
<dbReference type="Proteomes" id="UP001201812">
    <property type="component" value="Unassembled WGS sequence"/>
</dbReference>
<keyword evidence="5" id="KW-0325">Glycoprotein</keyword>
<dbReference type="GO" id="GO:0006508">
    <property type="term" value="P:proteolysis"/>
    <property type="evidence" value="ECO:0007669"/>
    <property type="project" value="UniProtKB-KW"/>
</dbReference>
<dbReference type="EMBL" id="JAKKPZ010000031">
    <property type="protein sequence ID" value="KAI1709321.1"/>
    <property type="molecule type" value="Genomic_DNA"/>
</dbReference>
<dbReference type="Gene3D" id="1.20.120.980">
    <property type="entry name" value="Serine carboxypeptidase S28, SKS domain"/>
    <property type="match status" value="2"/>
</dbReference>
<keyword evidence="2" id="KW-0645">Protease</keyword>
<dbReference type="GO" id="GO:0070008">
    <property type="term" value="F:serine-type exopeptidase activity"/>
    <property type="evidence" value="ECO:0007669"/>
    <property type="project" value="InterPro"/>
</dbReference>
<accession>A0AAD4N098</accession>
<dbReference type="InterPro" id="IPR042269">
    <property type="entry name" value="Ser_carbopepase_S28_SKS"/>
</dbReference>
<keyword evidence="4" id="KW-0378">Hydrolase</keyword>
<dbReference type="PANTHER" id="PTHR11010:SF117">
    <property type="entry name" value="SERINE PROTEASE 16"/>
    <property type="match status" value="1"/>
</dbReference>
<sequence>MKALLPSIVLVLQIIFKCLIAEEIRLPHFLLKQKAHPLQNFQDSVSVAPKDEYSERYVTQRIDHFSSANRAKFQQRYIVNTKYNTTTGLHFLWVEGVGQLYPERITASDYPLISYAKEAGATLWSLDTNTNLVYLRSQQAIEDIADFIRTQNKNLNQTNPKWVVFGASYAGSLVLWFRQKYPALCIGAVASSPESVSTIDNYQYNSIVEKAYSELNKPCYKNIATSLQTVRQLMDNIKGRKKLSDEIRLAPSFSQLNMTYQDYQFFYTTVISHLSFPVQVNECIQGYGVAEICKIMCDSSLTDVAKIKKVIYLNIDQINYSNVFNNYTGLIEYLKTEDYSDYTAAEERLYYWQTCNELGFSPTTDFGGSFFSSMLPNNYNLEICADVFGPFFDVNYVEKAVDITKMSYGGTNVYYGTSVVISQGTLDPWSGVGYKYITDKTNSAYYEIQKGAHCSEVYPASTCRPSGTMDLNVMKGSQSLQQFSQERTDIVNLEGEIDHNLPLMESNFKEPVQKLSTCDGIPFSTSPCVPRVPEAIEQRAAAKIGSIEQDVDHFDSKNSKKWKHSYYYNDTNYKSGGPVFLWLTGEGGNDDYYVQDGMALASWAKALNGMVVSLGHRFYGDNQPTGNLTRASLKYLRTDQVLADIVVFINSINKVLTSNGKKPKWIAFGCGYAGNLAAWLREKYPSYVSGAVVSSGPLQAQADFYRYLYGVQRALEQYAPQGCADDVGRLFVQLQNLTTTIEGRKNISKMAKLCDDWSANYVPRKDIETFMVGILNGLTSAVMSDTSDFRYTKAYCELTTKVLDQMKNTGMGIAQSVDFEHNTKKHPLNLLSNLISEVNPDSTTGGTCWDVSYANYVALVNRTETFSYRSASSVLFWQSCTVFGQFLSSNLGYNIFESALPINHLMDFCTDLFGPEYNRSSVEYATLNLNYNYGGNANYTASNVIFVNGDADPWYPLTYLPNPKNTDVGVIRLPGLTHCADIWAETDKSPKSVKDAHVTIKKKITDWVK</sequence>
<dbReference type="AlphaFoldDB" id="A0AAD4N098"/>
<evidence type="ECO:0000313" key="7">
    <source>
        <dbReference type="EMBL" id="KAI1709321.1"/>
    </source>
</evidence>
<dbReference type="GO" id="GO:0008239">
    <property type="term" value="F:dipeptidyl-peptidase activity"/>
    <property type="evidence" value="ECO:0007669"/>
    <property type="project" value="TreeGrafter"/>
</dbReference>
<dbReference type="SUPFAM" id="SSF53474">
    <property type="entry name" value="alpha/beta-Hydrolases"/>
    <property type="match status" value="2"/>
</dbReference>
<dbReference type="InterPro" id="IPR029058">
    <property type="entry name" value="AB_hydrolase_fold"/>
</dbReference>
<dbReference type="PANTHER" id="PTHR11010">
    <property type="entry name" value="PROTEASE S28 PRO-X CARBOXYPEPTIDASE-RELATED"/>
    <property type="match status" value="1"/>
</dbReference>
<evidence type="ECO:0000256" key="4">
    <source>
        <dbReference type="ARBA" id="ARBA00022801"/>
    </source>
</evidence>
<protein>
    <submittedName>
        <fullName evidence="7">Serine carboxypeptidase s28 domain-containing protein</fullName>
    </submittedName>
</protein>
<keyword evidence="8" id="KW-1185">Reference proteome</keyword>
<comment type="similarity">
    <text evidence="1">Belongs to the peptidase S28 family.</text>
</comment>
<feature type="chain" id="PRO_5041897927" evidence="6">
    <location>
        <begin position="22"/>
        <end position="1009"/>
    </location>
</feature>